<keyword evidence="2" id="KW-0472">Membrane</keyword>
<feature type="transmembrane region" description="Helical" evidence="2">
    <location>
        <begin position="188"/>
        <end position="205"/>
    </location>
</feature>
<dbReference type="PROSITE" id="PS50887">
    <property type="entry name" value="GGDEF"/>
    <property type="match status" value="1"/>
</dbReference>
<dbReference type="SMART" id="SM00267">
    <property type="entry name" value="GGDEF"/>
    <property type="match status" value="1"/>
</dbReference>
<dbReference type="Proteomes" id="UP000755551">
    <property type="component" value="Unassembled WGS sequence"/>
</dbReference>
<organism evidence="4 5">
    <name type="scientific">Marinobacterium weihaiense</name>
    <dbReference type="NCBI Taxonomy" id="2851016"/>
    <lineage>
        <taxon>Bacteria</taxon>
        <taxon>Pseudomonadati</taxon>
        <taxon>Pseudomonadota</taxon>
        <taxon>Gammaproteobacteria</taxon>
        <taxon>Oceanospirillales</taxon>
        <taxon>Oceanospirillaceae</taxon>
        <taxon>Marinobacterium</taxon>
    </lineage>
</organism>
<gene>
    <name evidence="4" type="ORF">KTN04_13545</name>
</gene>
<keyword evidence="4" id="KW-0548">Nucleotidyltransferase</keyword>
<dbReference type="Pfam" id="PF00990">
    <property type="entry name" value="GGDEF"/>
    <property type="match status" value="1"/>
</dbReference>
<feature type="transmembrane region" description="Helical" evidence="2">
    <location>
        <begin position="73"/>
        <end position="93"/>
    </location>
</feature>
<keyword evidence="5" id="KW-1185">Reference proteome</keyword>
<dbReference type="GO" id="GO:0052621">
    <property type="term" value="F:diguanylate cyclase activity"/>
    <property type="evidence" value="ECO:0007669"/>
    <property type="project" value="UniProtKB-EC"/>
</dbReference>
<sequence>MNTTPSTPAPTLLTGQLKLTAMLHGRDPMLMRLILLMWLTSTGLSVLLGVAAVELNWSAMPFEFSGHRFHVTLYPPLILGMFWLFWFGFWWAAIPTWSSTFVLAVYYGMPVEWAMLFACSDPLGLALIAMIYRSLPESMQIRHLGNIALFALISFAAAVLSSVGAFIWSHATQAHVTDLYLIWEGWWLGFWLQNLVLVLPLLLLFDPTMRRWQHRTGFWVARRYSENALRQTLVVALVLVSTALLFTWFSAHLTERAIMVAAYSRDAQIWQPMAQLVRDSVNALMTVLVILIAAMSLFGIYLFRYWSARLKQSHQMLIRTNRTLSSEISEREKVQTELQQRYHMLNLMAQLDARLHAARCSQDIIDALSEYLPQQLPQVEGVLCRVDDQHQLDILLHWGRFPLIGSHHAARIQLPDDPSAWSRVNVYDPSGSHDIHRALPLRSDNNLLGVILLGRSPQGDTAVDAVLQILTEHLSLALTNLSLREQLMEEATRDPLTGLYNRRYLHNRLEQELARSRRHQRPLSLMMIDIDHFKRLNDSLGHEAGDQALRGMARHMAEHVRESDVACRYGGEEIILILPEADRDAAEAYAQRLLEGIRALRLTTRQGTDMPRLTVSIGLAVFPEDADTGDSLIQAADRAMYRAKKDGRNRVCVKGR</sequence>
<dbReference type="PANTHER" id="PTHR45138:SF9">
    <property type="entry name" value="DIGUANYLATE CYCLASE DGCM-RELATED"/>
    <property type="match status" value="1"/>
</dbReference>
<protein>
    <recommendedName>
        <fullName evidence="1">diguanylate cyclase</fullName>
        <ecNumber evidence="1">2.7.7.65</ecNumber>
    </recommendedName>
</protein>
<dbReference type="CDD" id="cd01949">
    <property type="entry name" value="GGDEF"/>
    <property type="match status" value="1"/>
</dbReference>
<evidence type="ECO:0000256" key="2">
    <source>
        <dbReference type="SAM" id="Phobius"/>
    </source>
</evidence>
<feature type="transmembrane region" description="Helical" evidence="2">
    <location>
        <begin position="283"/>
        <end position="303"/>
    </location>
</feature>
<dbReference type="RefSeq" id="WP_217335771.1">
    <property type="nucleotide sequence ID" value="NZ_JAHQZT010000021.1"/>
</dbReference>
<evidence type="ECO:0000313" key="4">
    <source>
        <dbReference type="EMBL" id="MBV0934364.1"/>
    </source>
</evidence>
<proteinExistence type="predicted"/>
<feature type="transmembrane region" description="Helical" evidence="2">
    <location>
        <begin position="144"/>
        <end position="168"/>
    </location>
</feature>
<feature type="transmembrane region" description="Helical" evidence="2">
    <location>
        <begin position="232"/>
        <end position="251"/>
    </location>
</feature>
<dbReference type="InterPro" id="IPR050469">
    <property type="entry name" value="Diguanylate_Cyclase"/>
</dbReference>
<evidence type="ECO:0000313" key="5">
    <source>
        <dbReference type="Proteomes" id="UP000755551"/>
    </source>
</evidence>
<comment type="caution">
    <text evidence="4">The sequence shown here is derived from an EMBL/GenBank/DDBJ whole genome shotgun (WGS) entry which is preliminary data.</text>
</comment>
<dbReference type="PANTHER" id="PTHR45138">
    <property type="entry name" value="REGULATORY COMPONENTS OF SENSORY TRANSDUCTION SYSTEM"/>
    <property type="match status" value="1"/>
</dbReference>
<dbReference type="EMBL" id="JAHQZT010000021">
    <property type="protein sequence ID" value="MBV0934364.1"/>
    <property type="molecule type" value="Genomic_DNA"/>
</dbReference>
<feature type="domain" description="GGDEF" evidence="3">
    <location>
        <begin position="521"/>
        <end position="656"/>
    </location>
</feature>
<keyword evidence="2" id="KW-1133">Transmembrane helix</keyword>
<evidence type="ECO:0000259" key="3">
    <source>
        <dbReference type="PROSITE" id="PS50887"/>
    </source>
</evidence>
<keyword evidence="2" id="KW-0812">Transmembrane</keyword>
<name>A0ABS6MDJ3_9GAMM</name>
<feature type="transmembrane region" description="Helical" evidence="2">
    <location>
        <begin position="113"/>
        <end position="132"/>
    </location>
</feature>
<feature type="transmembrane region" description="Helical" evidence="2">
    <location>
        <begin position="29"/>
        <end position="53"/>
    </location>
</feature>
<reference evidence="4 5" key="1">
    <citation type="submission" date="2021-06" db="EMBL/GenBank/DDBJ databases">
        <title>Bacterium isolated from marine sediment.</title>
        <authorList>
            <person name="Zhu K.-L."/>
            <person name="Du Z.-J."/>
            <person name="Liang Q.-Y."/>
        </authorList>
    </citation>
    <scope>NUCLEOTIDE SEQUENCE [LARGE SCALE GENOMIC DNA]</scope>
    <source>
        <strain evidence="4 5">A346</strain>
    </source>
</reference>
<accession>A0ABS6MDJ3</accession>
<dbReference type="InterPro" id="IPR000160">
    <property type="entry name" value="GGDEF_dom"/>
</dbReference>
<dbReference type="NCBIfam" id="TIGR00254">
    <property type="entry name" value="GGDEF"/>
    <property type="match status" value="1"/>
</dbReference>
<dbReference type="EC" id="2.7.7.65" evidence="1"/>
<evidence type="ECO:0000256" key="1">
    <source>
        <dbReference type="ARBA" id="ARBA00012528"/>
    </source>
</evidence>
<keyword evidence="4" id="KW-0808">Transferase</keyword>